<keyword evidence="1 6" id="KW-0597">Phosphoprotein</keyword>
<feature type="domain" description="Response regulatory" evidence="8">
    <location>
        <begin position="2"/>
        <end position="116"/>
    </location>
</feature>
<dbReference type="SMART" id="SM00862">
    <property type="entry name" value="Trans_reg_C"/>
    <property type="match status" value="1"/>
</dbReference>
<dbReference type="OrthoDB" id="25887at2"/>
<dbReference type="InterPro" id="IPR016032">
    <property type="entry name" value="Sig_transdc_resp-reg_C-effctor"/>
</dbReference>
<dbReference type="PROSITE" id="PS51755">
    <property type="entry name" value="OMPR_PHOB"/>
    <property type="match status" value="1"/>
</dbReference>
<accession>A0A1G9TZY5</accession>
<keyword evidence="2" id="KW-0902">Two-component regulatory system</keyword>
<dbReference type="GO" id="GO:0006355">
    <property type="term" value="P:regulation of DNA-templated transcription"/>
    <property type="evidence" value="ECO:0007669"/>
    <property type="project" value="InterPro"/>
</dbReference>
<proteinExistence type="predicted"/>
<dbReference type="InterPro" id="IPR036388">
    <property type="entry name" value="WH-like_DNA-bd_sf"/>
</dbReference>
<dbReference type="EMBL" id="FNHB01000005">
    <property type="protein sequence ID" value="SDM53360.1"/>
    <property type="molecule type" value="Genomic_DNA"/>
</dbReference>
<dbReference type="GO" id="GO:0032993">
    <property type="term" value="C:protein-DNA complex"/>
    <property type="evidence" value="ECO:0007669"/>
    <property type="project" value="TreeGrafter"/>
</dbReference>
<dbReference type="CDD" id="cd00383">
    <property type="entry name" value="trans_reg_C"/>
    <property type="match status" value="1"/>
</dbReference>
<dbReference type="Gene3D" id="1.10.10.10">
    <property type="entry name" value="Winged helix-like DNA-binding domain superfamily/Winged helix DNA-binding domain"/>
    <property type="match status" value="1"/>
</dbReference>
<evidence type="ECO:0000256" key="2">
    <source>
        <dbReference type="ARBA" id="ARBA00023012"/>
    </source>
</evidence>
<feature type="domain" description="OmpR/PhoB-type" evidence="9">
    <location>
        <begin position="125"/>
        <end position="223"/>
    </location>
</feature>
<dbReference type="GO" id="GO:0000976">
    <property type="term" value="F:transcription cis-regulatory region binding"/>
    <property type="evidence" value="ECO:0007669"/>
    <property type="project" value="TreeGrafter"/>
</dbReference>
<dbReference type="PROSITE" id="PS50110">
    <property type="entry name" value="RESPONSE_REGULATORY"/>
    <property type="match status" value="1"/>
</dbReference>
<evidence type="ECO:0000313" key="11">
    <source>
        <dbReference type="Proteomes" id="UP000214880"/>
    </source>
</evidence>
<dbReference type="InterPro" id="IPR001789">
    <property type="entry name" value="Sig_transdc_resp-reg_receiver"/>
</dbReference>
<evidence type="ECO:0000256" key="3">
    <source>
        <dbReference type="ARBA" id="ARBA00023015"/>
    </source>
</evidence>
<organism evidence="10 11">
    <name type="scientific">Dendrosporobacter quercicolus</name>
    <dbReference type="NCBI Taxonomy" id="146817"/>
    <lineage>
        <taxon>Bacteria</taxon>
        <taxon>Bacillati</taxon>
        <taxon>Bacillota</taxon>
        <taxon>Negativicutes</taxon>
        <taxon>Selenomonadales</taxon>
        <taxon>Sporomusaceae</taxon>
        <taxon>Dendrosporobacter</taxon>
    </lineage>
</organism>
<dbReference type="Pfam" id="PF00486">
    <property type="entry name" value="Trans_reg_C"/>
    <property type="match status" value="1"/>
</dbReference>
<keyword evidence="11" id="KW-1185">Reference proteome</keyword>
<evidence type="ECO:0000256" key="6">
    <source>
        <dbReference type="PROSITE-ProRule" id="PRU00169"/>
    </source>
</evidence>
<dbReference type="Proteomes" id="UP000214880">
    <property type="component" value="Unassembled WGS sequence"/>
</dbReference>
<dbReference type="GO" id="GO:0000156">
    <property type="term" value="F:phosphorelay response regulator activity"/>
    <property type="evidence" value="ECO:0007669"/>
    <property type="project" value="TreeGrafter"/>
</dbReference>
<dbReference type="Gene3D" id="6.10.250.690">
    <property type="match status" value="1"/>
</dbReference>
<reference evidence="10 11" key="1">
    <citation type="submission" date="2016-10" db="EMBL/GenBank/DDBJ databases">
        <authorList>
            <person name="de Groot N.N."/>
        </authorList>
    </citation>
    <scope>NUCLEOTIDE SEQUENCE [LARGE SCALE GENOMIC DNA]</scope>
    <source>
        <strain evidence="10 11">DSM 1736</strain>
    </source>
</reference>
<dbReference type="PANTHER" id="PTHR48111">
    <property type="entry name" value="REGULATOR OF RPOS"/>
    <property type="match status" value="1"/>
</dbReference>
<evidence type="ECO:0000256" key="1">
    <source>
        <dbReference type="ARBA" id="ARBA00022553"/>
    </source>
</evidence>
<sequence length="230" mass="26489">MRILLAEDDLRLGKLVKHMLEKEKMAVDWVVQGDTAFEYAMYTAYDVIVLDWMMPVETGIRVCERLREEGYQRSILMLTARDELCDRVRGLNSGADDYVVKPFEFVELLARIRALGRRGGLQLKADTIRVGDLLLSRSTHLVKRGDREIQLTGREFQLLDLLIQNNGHVLAKEILLDRVWGLESEVTPNNLEAYVRLLRKKIDFPGEPELIHNVRGIGYKLEVTDVQKDP</sequence>
<name>A0A1G9TZY5_9FIRM</name>
<dbReference type="Pfam" id="PF00072">
    <property type="entry name" value="Response_reg"/>
    <property type="match status" value="1"/>
</dbReference>
<dbReference type="RefSeq" id="WP_092073050.1">
    <property type="nucleotide sequence ID" value="NZ_FNHB01000005.1"/>
</dbReference>
<keyword evidence="4 7" id="KW-0238">DNA-binding</keyword>
<dbReference type="InterPro" id="IPR011006">
    <property type="entry name" value="CheY-like_superfamily"/>
</dbReference>
<evidence type="ECO:0000259" key="9">
    <source>
        <dbReference type="PROSITE" id="PS51755"/>
    </source>
</evidence>
<protein>
    <submittedName>
        <fullName evidence="10">DNA-binding response regulator, OmpR family, contains REC and winged-helix (WHTH) domain</fullName>
    </submittedName>
</protein>
<evidence type="ECO:0000256" key="4">
    <source>
        <dbReference type="ARBA" id="ARBA00023125"/>
    </source>
</evidence>
<dbReference type="GO" id="GO:0005829">
    <property type="term" value="C:cytosol"/>
    <property type="evidence" value="ECO:0007669"/>
    <property type="project" value="TreeGrafter"/>
</dbReference>
<dbReference type="SUPFAM" id="SSF46894">
    <property type="entry name" value="C-terminal effector domain of the bipartite response regulators"/>
    <property type="match status" value="1"/>
</dbReference>
<feature type="DNA-binding region" description="OmpR/PhoB-type" evidence="7">
    <location>
        <begin position="125"/>
        <end position="223"/>
    </location>
</feature>
<feature type="modified residue" description="4-aspartylphosphate" evidence="6">
    <location>
        <position position="51"/>
    </location>
</feature>
<evidence type="ECO:0000256" key="7">
    <source>
        <dbReference type="PROSITE-ProRule" id="PRU01091"/>
    </source>
</evidence>
<gene>
    <name evidence="10" type="ORF">SAMN04488502_105148</name>
</gene>
<evidence type="ECO:0000256" key="5">
    <source>
        <dbReference type="ARBA" id="ARBA00023163"/>
    </source>
</evidence>
<dbReference type="SUPFAM" id="SSF52172">
    <property type="entry name" value="CheY-like"/>
    <property type="match status" value="1"/>
</dbReference>
<dbReference type="SMART" id="SM00448">
    <property type="entry name" value="REC"/>
    <property type="match status" value="1"/>
</dbReference>
<keyword evidence="3" id="KW-0805">Transcription regulation</keyword>
<dbReference type="STRING" id="146817.SAMN04488502_105148"/>
<dbReference type="InterPro" id="IPR039420">
    <property type="entry name" value="WalR-like"/>
</dbReference>
<evidence type="ECO:0000313" key="10">
    <source>
        <dbReference type="EMBL" id="SDM53360.1"/>
    </source>
</evidence>
<dbReference type="Gene3D" id="3.40.50.2300">
    <property type="match status" value="1"/>
</dbReference>
<dbReference type="PANTHER" id="PTHR48111:SF22">
    <property type="entry name" value="REGULATOR OF RPOS"/>
    <property type="match status" value="1"/>
</dbReference>
<dbReference type="InterPro" id="IPR001867">
    <property type="entry name" value="OmpR/PhoB-type_DNA-bd"/>
</dbReference>
<keyword evidence="5" id="KW-0804">Transcription</keyword>
<dbReference type="AlphaFoldDB" id="A0A1G9TZY5"/>
<evidence type="ECO:0000259" key="8">
    <source>
        <dbReference type="PROSITE" id="PS50110"/>
    </source>
</evidence>